<dbReference type="PRINTS" id="PR00475">
    <property type="entry name" value="HEXOKINASE"/>
</dbReference>
<name>A0A420XYD1_9PEZI</name>
<dbReference type="GO" id="GO:0005739">
    <property type="term" value="C:mitochondrion"/>
    <property type="evidence" value="ECO:0007669"/>
    <property type="project" value="TreeGrafter"/>
</dbReference>
<sequence>MSKIANELARSLAEAQRIAREFDLDADHVCRITRHFVRKMKEGLASRRSYQLPTYVTSVATGAEKGRFLAVDLGGSNCRICLVDLHGDCTFTVAQSKHRVPAAVMVNASYKPLFAFIAAKIADFLEAHVLSGEHIDQGRQDGRQRYRLGFTFSFTCDQTSLAQGTLIHWDKGWDIPEAVGRDPCAMLQEAIDDLGLPVLVSVLANDSTGTLLMRSYTSGTKGSTLAAVIFGTGTNAAYVEKLSNVRRLDVKGDPDAIMLINTEWGCFDDEMKVLPRTPCDDHLDASSTTPGSQMLEKRVSGLYLGELLRLAILRLLRSGTLHMQVDDGSPLSKQWGIDSSFLSQLANGDTAENAVNTVSSALSATGVTPNDVACIRLVSVAIARRAARLAGASIAAIVIQSGRLDTTRRRARRQPSKVLASDKELSYNDIGNKRALFQRFCSRVSRLLRNILSSVGLGFFTEPVTSRRVMVRVSGDAKPETSHDLDDDEVIDIGADGSLIEFYPTFEVDMRAALRDVPEIGPEGERRIRIGLAKDGSGIGAALMAQAALRSESQTN</sequence>
<dbReference type="InterPro" id="IPR043129">
    <property type="entry name" value="ATPase_NBD"/>
</dbReference>
<keyword evidence="10" id="KW-1185">Reference proteome</keyword>
<evidence type="ECO:0000256" key="2">
    <source>
        <dbReference type="ARBA" id="ARBA00022679"/>
    </source>
</evidence>
<evidence type="ECO:0000256" key="1">
    <source>
        <dbReference type="ARBA" id="ARBA00009225"/>
    </source>
</evidence>
<evidence type="ECO:0000256" key="6">
    <source>
        <dbReference type="RuleBase" id="RU362007"/>
    </source>
</evidence>
<dbReference type="InterPro" id="IPR001312">
    <property type="entry name" value="Hexokinase"/>
</dbReference>
<dbReference type="GO" id="GO:0004340">
    <property type="term" value="F:glucokinase activity"/>
    <property type="evidence" value="ECO:0007669"/>
    <property type="project" value="TreeGrafter"/>
</dbReference>
<dbReference type="Pfam" id="PF03727">
    <property type="entry name" value="Hexokinase_2"/>
    <property type="match status" value="1"/>
</dbReference>
<dbReference type="Gene3D" id="3.40.367.20">
    <property type="match status" value="1"/>
</dbReference>
<dbReference type="AlphaFoldDB" id="A0A420XYD1"/>
<keyword evidence="2 6" id="KW-0808">Transferase</keyword>
<dbReference type="InterPro" id="IPR022673">
    <property type="entry name" value="Hexokinase_C"/>
</dbReference>
<reference evidence="9 10" key="1">
    <citation type="submission" date="2018-08" db="EMBL/GenBank/DDBJ databases">
        <title>Draft genome of the lignicolous fungus Coniochaeta pulveracea.</title>
        <authorList>
            <person name="Borstlap C.J."/>
            <person name="De Witt R.N."/>
            <person name="Botha A."/>
            <person name="Volschenk H."/>
        </authorList>
    </citation>
    <scope>NUCLEOTIDE SEQUENCE [LARGE SCALE GENOMIC DNA]</scope>
    <source>
        <strain evidence="9 10">CAB683</strain>
    </source>
</reference>
<dbReference type="EC" id="2.7.1.-" evidence="6"/>
<dbReference type="Gene3D" id="3.30.420.40">
    <property type="match status" value="1"/>
</dbReference>
<dbReference type="Proteomes" id="UP000275385">
    <property type="component" value="Unassembled WGS sequence"/>
</dbReference>
<dbReference type="SUPFAM" id="SSF53067">
    <property type="entry name" value="Actin-like ATPase domain"/>
    <property type="match status" value="2"/>
</dbReference>
<dbReference type="GO" id="GO:0001678">
    <property type="term" value="P:intracellular glucose homeostasis"/>
    <property type="evidence" value="ECO:0007669"/>
    <property type="project" value="InterPro"/>
</dbReference>
<dbReference type="PANTHER" id="PTHR19443">
    <property type="entry name" value="HEXOKINASE"/>
    <property type="match status" value="1"/>
</dbReference>
<evidence type="ECO:0000313" key="10">
    <source>
        <dbReference type="Proteomes" id="UP000275385"/>
    </source>
</evidence>
<dbReference type="PROSITE" id="PS51748">
    <property type="entry name" value="HEXOKINASE_2"/>
    <property type="match status" value="1"/>
</dbReference>
<dbReference type="InterPro" id="IPR022672">
    <property type="entry name" value="Hexokinase_N"/>
</dbReference>
<accession>A0A420XYD1</accession>
<dbReference type="GO" id="GO:0006006">
    <property type="term" value="P:glucose metabolic process"/>
    <property type="evidence" value="ECO:0007669"/>
    <property type="project" value="TreeGrafter"/>
</dbReference>
<feature type="domain" description="Hexokinase N-terminal" evidence="7">
    <location>
        <begin position="15"/>
        <end position="216"/>
    </location>
</feature>
<evidence type="ECO:0000256" key="4">
    <source>
        <dbReference type="ARBA" id="ARBA00022777"/>
    </source>
</evidence>
<dbReference type="STRING" id="177199.A0A420XYD1"/>
<dbReference type="OrthoDB" id="419537at2759"/>
<keyword evidence="6" id="KW-0324">Glycolysis</keyword>
<dbReference type="PANTHER" id="PTHR19443:SF30">
    <property type="entry name" value="GLUCOKINASE-1-RELATED"/>
    <property type="match status" value="1"/>
</dbReference>
<evidence type="ECO:0000313" key="9">
    <source>
        <dbReference type="EMBL" id="RKU40458.1"/>
    </source>
</evidence>
<feature type="domain" description="Hexokinase C-terminal" evidence="8">
    <location>
        <begin position="226"/>
        <end position="545"/>
    </location>
</feature>
<dbReference type="GO" id="GO:0008865">
    <property type="term" value="F:fructokinase activity"/>
    <property type="evidence" value="ECO:0007669"/>
    <property type="project" value="TreeGrafter"/>
</dbReference>
<evidence type="ECO:0000256" key="3">
    <source>
        <dbReference type="ARBA" id="ARBA00022741"/>
    </source>
</evidence>
<keyword evidence="3 6" id="KW-0547">Nucleotide-binding</keyword>
<protein>
    <recommendedName>
        <fullName evidence="6">Phosphotransferase</fullName>
        <ecNumber evidence="6">2.7.1.-</ecNumber>
    </recommendedName>
</protein>
<gene>
    <name evidence="9" type="ORF">DL546_001463</name>
</gene>
<dbReference type="GO" id="GO:0005829">
    <property type="term" value="C:cytosol"/>
    <property type="evidence" value="ECO:0007669"/>
    <property type="project" value="TreeGrafter"/>
</dbReference>
<comment type="similarity">
    <text evidence="1 6">Belongs to the hexokinase family.</text>
</comment>
<comment type="caution">
    <text evidence="9">The sequence shown here is derived from an EMBL/GenBank/DDBJ whole genome shotgun (WGS) entry which is preliminary data.</text>
</comment>
<evidence type="ECO:0000259" key="7">
    <source>
        <dbReference type="Pfam" id="PF00349"/>
    </source>
</evidence>
<dbReference type="GO" id="GO:0005536">
    <property type="term" value="F:D-glucose binding"/>
    <property type="evidence" value="ECO:0007669"/>
    <property type="project" value="InterPro"/>
</dbReference>
<dbReference type="EMBL" id="QVQW01000103">
    <property type="protein sequence ID" value="RKU40458.1"/>
    <property type="molecule type" value="Genomic_DNA"/>
</dbReference>
<organism evidence="9 10">
    <name type="scientific">Coniochaeta pulveracea</name>
    <dbReference type="NCBI Taxonomy" id="177199"/>
    <lineage>
        <taxon>Eukaryota</taxon>
        <taxon>Fungi</taxon>
        <taxon>Dikarya</taxon>
        <taxon>Ascomycota</taxon>
        <taxon>Pezizomycotina</taxon>
        <taxon>Sordariomycetes</taxon>
        <taxon>Sordariomycetidae</taxon>
        <taxon>Coniochaetales</taxon>
        <taxon>Coniochaetaceae</taxon>
        <taxon>Coniochaeta</taxon>
    </lineage>
</organism>
<evidence type="ECO:0000256" key="5">
    <source>
        <dbReference type="ARBA" id="ARBA00022840"/>
    </source>
</evidence>
<keyword evidence="4 6" id="KW-0418">Kinase</keyword>
<evidence type="ECO:0000259" key="8">
    <source>
        <dbReference type="Pfam" id="PF03727"/>
    </source>
</evidence>
<dbReference type="GO" id="GO:0006096">
    <property type="term" value="P:glycolytic process"/>
    <property type="evidence" value="ECO:0007669"/>
    <property type="project" value="UniProtKB-UniPathway"/>
</dbReference>
<dbReference type="GO" id="GO:0005524">
    <property type="term" value="F:ATP binding"/>
    <property type="evidence" value="ECO:0007669"/>
    <property type="project" value="UniProtKB-UniRule"/>
</dbReference>
<keyword evidence="5 6" id="KW-0067">ATP-binding</keyword>
<dbReference type="Pfam" id="PF00349">
    <property type="entry name" value="Hexokinase_1"/>
    <property type="match status" value="1"/>
</dbReference>
<dbReference type="UniPathway" id="UPA00109">
    <property type="reaction ID" value="UER00180"/>
</dbReference>
<proteinExistence type="inferred from homology"/>